<organism evidence="1 2">
    <name type="scientific">Escallonia rubra</name>
    <dbReference type="NCBI Taxonomy" id="112253"/>
    <lineage>
        <taxon>Eukaryota</taxon>
        <taxon>Viridiplantae</taxon>
        <taxon>Streptophyta</taxon>
        <taxon>Embryophyta</taxon>
        <taxon>Tracheophyta</taxon>
        <taxon>Spermatophyta</taxon>
        <taxon>Magnoliopsida</taxon>
        <taxon>eudicotyledons</taxon>
        <taxon>Gunneridae</taxon>
        <taxon>Pentapetalae</taxon>
        <taxon>asterids</taxon>
        <taxon>campanulids</taxon>
        <taxon>Escalloniales</taxon>
        <taxon>Escalloniaceae</taxon>
        <taxon>Escallonia</taxon>
    </lineage>
</organism>
<sequence>MTSGISPSNLLLDRSTVAKTVAKPVRNMAFETVLVNSKLWKLTGEIIVALQYKFLQFGEVENAIG</sequence>
<gene>
    <name evidence="1" type="ORF">RJ640_023318</name>
</gene>
<accession>A0AA88R2J7</accession>
<dbReference type="Proteomes" id="UP001187471">
    <property type="component" value="Unassembled WGS sequence"/>
</dbReference>
<protein>
    <submittedName>
        <fullName evidence="1">Uncharacterized protein</fullName>
    </submittedName>
</protein>
<evidence type="ECO:0000313" key="1">
    <source>
        <dbReference type="EMBL" id="KAK2980992.1"/>
    </source>
</evidence>
<name>A0AA88R2J7_9ASTE</name>
<proteinExistence type="predicted"/>
<evidence type="ECO:0000313" key="2">
    <source>
        <dbReference type="Proteomes" id="UP001187471"/>
    </source>
</evidence>
<reference evidence="1" key="1">
    <citation type="submission" date="2022-12" db="EMBL/GenBank/DDBJ databases">
        <title>Draft genome assemblies for two species of Escallonia (Escalloniales).</title>
        <authorList>
            <person name="Chanderbali A."/>
            <person name="Dervinis C."/>
            <person name="Anghel I."/>
            <person name="Soltis D."/>
            <person name="Soltis P."/>
            <person name="Zapata F."/>
        </authorList>
    </citation>
    <scope>NUCLEOTIDE SEQUENCE</scope>
    <source>
        <strain evidence="1">UCBG92.1500</strain>
        <tissue evidence="1">Leaf</tissue>
    </source>
</reference>
<dbReference type="AlphaFoldDB" id="A0AA88R2J7"/>
<keyword evidence="2" id="KW-1185">Reference proteome</keyword>
<dbReference type="EMBL" id="JAVXUO010001572">
    <property type="protein sequence ID" value="KAK2980992.1"/>
    <property type="molecule type" value="Genomic_DNA"/>
</dbReference>
<comment type="caution">
    <text evidence="1">The sequence shown here is derived from an EMBL/GenBank/DDBJ whole genome shotgun (WGS) entry which is preliminary data.</text>
</comment>